<dbReference type="InterPro" id="IPR029063">
    <property type="entry name" value="SAM-dependent_MTases_sf"/>
</dbReference>
<dbReference type="GO" id="GO:0008757">
    <property type="term" value="F:S-adenosylmethionine-dependent methyltransferase activity"/>
    <property type="evidence" value="ECO:0007669"/>
    <property type="project" value="InterPro"/>
</dbReference>
<evidence type="ECO:0000313" key="3">
    <source>
        <dbReference type="Proteomes" id="UP001153714"/>
    </source>
</evidence>
<keyword evidence="3" id="KW-1185">Reference proteome</keyword>
<dbReference type="Proteomes" id="UP001153714">
    <property type="component" value="Chromosome 14"/>
</dbReference>
<evidence type="ECO:0000259" key="1">
    <source>
        <dbReference type="Pfam" id="PF08241"/>
    </source>
</evidence>
<dbReference type="PANTHER" id="PTHR43861:SF1">
    <property type="entry name" value="TRANS-ACONITATE 2-METHYLTRANSFERASE"/>
    <property type="match status" value="1"/>
</dbReference>
<protein>
    <recommendedName>
        <fullName evidence="1">Methyltransferase type 11 domain-containing protein</fullName>
    </recommendedName>
</protein>
<accession>A0A9N9QXN6</accession>
<name>A0A9N9QXN6_9NEOP</name>
<dbReference type="SUPFAM" id="SSF53335">
    <property type="entry name" value="S-adenosyl-L-methionine-dependent methyltransferases"/>
    <property type="match status" value="1"/>
</dbReference>
<dbReference type="CDD" id="cd02440">
    <property type="entry name" value="AdoMet_MTases"/>
    <property type="match status" value="1"/>
</dbReference>
<feature type="domain" description="Methyltransferase type 11" evidence="1">
    <location>
        <begin position="39"/>
        <end position="138"/>
    </location>
</feature>
<dbReference type="AlphaFoldDB" id="A0A9N9QXN6"/>
<reference evidence="2" key="1">
    <citation type="submission" date="2021-12" db="EMBL/GenBank/DDBJ databases">
        <authorList>
            <person name="King R."/>
        </authorList>
    </citation>
    <scope>NUCLEOTIDE SEQUENCE</scope>
</reference>
<dbReference type="EMBL" id="OU893345">
    <property type="protein sequence ID" value="CAG9785604.1"/>
    <property type="molecule type" value="Genomic_DNA"/>
</dbReference>
<proteinExistence type="predicted"/>
<dbReference type="PANTHER" id="PTHR43861">
    <property type="entry name" value="TRANS-ACONITATE 2-METHYLTRANSFERASE-RELATED"/>
    <property type="match status" value="1"/>
</dbReference>
<gene>
    <name evidence="2" type="ORF">DIATSA_LOCUS3622</name>
</gene>
<evidence type="ECO:0000313" key="2">
    <source>
        <dbReference type="EMBL" id="CAG9785604.1"/>
    </source>
</evidence>
<dbReference type="InterPro" id="IPR013216">
    <property type="entry name" value="Methyltransf_11"/>
</dbReference>
<organism evidence="2 3">
    <name type="scientific">Diatraea saccharalis</name>
    <name type="common">sugarcane borer</name>
    <dbReference type="NCBI Taxonomy" id="40085"/>
    <lineage>
        <taxon>Eukaryota</taxon>
        <taxon>Metazoa</taxon>
        <taxon>Ecdysozoa</taxon>
        <taxon>Arthropoda</taxon>
        <taxon>Hexapoda</taxon>
        <taxon>Insecta</taxon>
        <taxon>Pterygota</taxon>
        <taxon>Neoptera</taxon>
        <taxon>Endopterygota</taxon>
        <taxon>Lepidoptera</taxon>
        <taxon>Glossata</taxon>
        <taxon>Ditrysia</taxon>
        <taxon>Pyraloidea</taxon>
        <taxon>Crambidae</taxon>
        <taxon>Crambinae</taxon>
        <taxon>Diatraea</taxon>
    </lineage>
</organism>
<sequence>MNNAELYECNNDLQKRDTLECLEEYAKKLKWNRTGDRIIDIGCAEGSVTVNLLKEYIPKNFKVLLGCDVSEKMVTFANVHHKDERTSFSVLDIARKVPEEMCYNFDHVFSFYAFHWIKDQETAFCNIFDLLEKGGQCLLTFLGHNPMFDVYRILAKSNKWSCWLEDVEKFISPYHDSQVTKAAIVLIMNILIKKRKCYGSINHTGRWSEYSLISLAS</sequence>
<dbReference type="OrthoDB" id="8300214at2759"/>
<dbReference type="Gene3D" id="3.40.50.150">
    <property type="entry name" value="Vaccinia Virus protein VP39"/>
    <property type="match status" value="1"/>
</dbReference>
<dbReference type="Pfam" id="PF08241">
    <property type="entry name" value="Methyltransf_11"/>
    <property type="match status" value="1"/>
</dbReference>
<reference evidence="2" key="2">
    <citation type="submission" date="2022-10" db="EMBL/GenBank/DDBJ databases">
        <authorList>
            <consortium name="ENA_rothamsted_submissions"/>
            <consortium name="culmorum"/>
            <person name="King R."/>
        </authorList>
    </citation>
    <scope>NUCLEOTIDE SEQUENCE</scope>
</reference>